<feature type="domain" description="Filamentous haemagglutinin FhaB/tRNA nuclease CdiA-like TPS" evidence="2">
    <location>
        <begin position="71"/>
        <end position="182"/>
    </location>
</feature>
<dbReference type="InterPro" id="IPR012334">
    <property type="entry name" value="Pectin_lyas_fold"/>
</dbReference>
<evidence type="ECO:0000256" key="1">
    <source>
        <dbReference type="SAM" id="MobiDB-lite"/>
    </source>
</evidence>
<organism evidence="3 4">
    <name type="scientific">Symplocastrum torsivum CPER-KK1</name>
    <dbReference type="NCBI Taxonomy" id="450513"/>
    <lineage>
        <taxon>Bacteria</taxon>
        <taxon>Bacillati</taxon>
        <taxon>Cyanobacteriota</taxon>
        <taxon>Cyanophyceae</taxon>
        <taxon>Oscillatoriophycideae</taxon>
        <taxon>Oscillatoriales</taxon>
        <taxon>Microcoleaceae</taxon>
        <taxon>Symplocastrum</taxon>
    </lineage>
</organism>
<dbReference type="InterPro" id="IPR008638">
    <property type="entry name" value="FhaB/CdiA-like_TPS"/>
</dbReference>
<feature type="region of interest" description="Disordered" evidence="1">
    <location>
        <begin position="1012"/>
        <end position="1037"/>
    </location>
</feature>
<dbReference type="Pfam" id="PF05860">
    <property type="entry name" value="TPS"/>
    <property type="match status" value="1"/>
</dbReference>
<dbReference type="Proteomes" id="UP000753908">
    <property type="component" value="Unassembled WGS sequence"/>
</dbReference>
<comment type="caution">
    <text evidence="3">The sequence shown here is derived from an EMBL/GenBank/DDBJ whole genome shotgun (WGS) entry which is preliminary data.</text>
</comment>
<proteinExistence type="predicted"/>
<reference evidence="3" key="1">
    <citation type="submission" date="2021-05" db="EMBL/GenBank/DDBJ databases">
        <authorList>
            <person name="Pietrasiak N."/>
            <person name="Ward R."/>
            <person name="Stajich J.E."/>
            <person name="Kurbessoian T."/>
        </authorList>
    </citation>
    <scope>NUCLEOTIDE SEQUENCE</scope>
    <source>
        <strain evidence="3">CPER-KK1</strain>
    </source>
</reference>
<evidence type="ECO:0000313" key="3">
    <source>
        <dbReference type="EMBL" id="MBW4548442.1"/>
    </source>
</evidence>
<gene>
    <name evidence="3" type="ORF">KME25_28990</name>
</gene>
<protein>
    <submittedName>
        <fullName evidence="3">S-layer family protein</fullName>
    </submittedName>
</protein>
<dbReference type="AlphaFoldDB" id="A0A951UCZ4"/>
<dbReference type="EMBL" id="JAHHIF010000062">
    <property type="protein sequence ID" value="MBW4548442.1"/>
    <property type="molecule type" value="Genomic_DNA"/>
</dbReference>
<dbReference type="NCBIfam" id="TIGR01901">
    <property type="entry name" value="adhes_NPXG"/>
    <property type="match status" value="1"/>
</dbReference>
<name>A0A951UCZ4_9CYAN</name>
<feature type="compositionally biased region" description="Polar residues" evidence="1">
    <location>
        <begin position="1012"/>
        <end position="1035"/>
    </location>
</feature>
<dbReference type="InterPro" id="IPR011050">
    <property type="entry name" value="Pectin_lyase_fold/virulence"/>
</dbReference>
<evidence type="ECO:0000313" key="4">
    <source>
        <dbReference type="Proteomes" id="UP000753908"/>
    </source>
</evidence>
<reference evidence="3" key="2">
    <citation type="journal article" date="2022" name="Microbiol. Resour. Announc.">
        <title>Metagenome Sequencing to Explore Phylogenomics of Terrestrial Cyanobacteria.</title>
        <authorList>
            <person name="Ward R.D."/>
            <person name="Stajich J.E."/>
            <person name="Johansen J.R."/>
            <person name="Huntemann M."/>
            <person name="Clum A."/>
            <person name="Foster B."/>
            <person name="Foster B."/>
            <person name="Roux S."/>
            <person name="Palaniappan K."/>
            <person name="Varghese N."/>
            <person name="Mukherjee S."/>
            <person name="Reddy T.B.K."/>
            <person name="Daum C."/>
            <person name="Copeland A."/>
            <person name="Chen I.A."/>
            <person name="Ivanova N.N."/>
            <person name="Kyrpides N.C."/>
            <person name="Shapiro N."/>
            <person name="Eloe-Fadrosh E.A."/>
            <person name="Pietrasiak N."/>
        </authorList>
    </citation>
    <scope>NUCLEOTIDE SEQUENCE</scope>
    <source>
        <strain evidence="3">CPER-KK1</strain>
    </source>
</reference>
<accession>A0A951UCZ4</accession>
<evidence type="ECO:0000259" key="2">
    <source>
        <dbReference type="SMART" id="SM00912"/>
    </source>
</evidence>
<sequence>MMNKNINLWCWGRDRFSLNDCFFEKASSGRTQSGRSQCWKLAIASSVFVGGAIASLENCALAQIIPDSTLGTENSSVTPAAPSSPYDVINGGARWGTNLFHSFIEFNVGNQQQVYFANPVGVENILGRVTGTYPSDILGTLGVNGRANLFLLNPNGIIFGPNARLDVRGSFVASTADRVIFGDGFAFSATNPQASPLLIINVPLGLQFGANPGSIVNQSVEGLEVQPGRTLALVGGDVSLDGGILQARGGQVELGGVAEEGIVGLNIDSNTLRLSFPDGVDRADVSLANGAEVNVAAGGGGSIAINARNIDVLQGSGLRAGITPLSGSDSAIAGDISLNAIETTKIENGFIYNAAIDIGQAGNIRIDTGQLIVRDGVVATVTVSQGNAGDIFVNASESVELSNSPSSNGTVAFNIPVKFFEPIPITIPIGLFAASLNVRDIADIPVYLTPFIPQSGGDAGNLTITTGQLIVRDGAVVSAGTSTTGKAGNLTVNAEDFIELSGTSANNVPLNLQSFLVANPGPSGLRNGTAGFGRGGDLTIETGRLIVRDGAWVATNTSGEMPAGELTVNARESVELSGTSLANGLPSFLASGTRGVGDANSLTINTQRLIVRDGAIISAGTAGGSGQGGNLTINASESVELIGTSRQGIPAPVLQQVLGTSGDFLFGIVEERPFPSGVVTGTVGGIGNAGSLTIKTGRLLIQGGAQASVSTLGAGNAGSLIVHASSVELAGTSQQQPNPNDLVGRSLLTTAVGLDSTGKGGAITVQANSLIITDGAALTASTSGQGDAGNIIIAADTVETTTGAQVNVSSEGTGNAGNLDVVAHSILLDNQGAITATTRSGNGGDITLQARDLLLLRRNSEISTEAGMNQAGGNGGNIMIDTDFIVAVPKEDSDIVADAFEGNGGNISITTQGIFGIEFREQDTPESDITASSEFGVDGVVELNTPDVDASRGLVNLPAELVDVTGLIGQDCPGGGGTVGQSVSEFMITGRGGLPPKPTEPLRSDAVRVNLDTPTQSQENRASGAVTVNPTTSEPSPLVEAQGWVINDKGEVVLLAQAPTVTPSSSPSTPATCHAS</sequence>
<dbReference type="SUPFAM" id="SSF51126">
    <property type="entry name" value="Pectin lyase-like"/>
    <property type="match status" value="6"/>
</dbReference>
<dbReference type="SMART" id="SM00912">
    <property type="entry name" value="Haemagg_act"/>
    <property type="match status" value="1"/>
</dbReference>
<dbReference type="Gene3D" id="2.160.20.10">
    <property type="entry name" value="Single-stranded right-handed beta-helix, Pectin lyase-like"/>
    <property type="match status" value="3"/>
</dbReference>